<dbReference type="KEGG" id="saci:Sinac_1058"/>
<evidence type="ECO:0000256" key="1">
    <source>
        <dbReference type="ARBA" id="ARBA00006534"/>
    </source>
</evidence>
<dbReference type="PANTHER" id="PTHR36175:SF1">
    <property type="entry name" value="CYANOPHYCINASE"/>
    <property type="match status" value="1"/>
</dbReference>
<evidence type="ECO:0000256" key="3">
    <source>
        <dbReference type="ARBA" id="ARBA00022801"/>
    </source>
</evidence>
<evidence type="ECO:0000256" key="2">
    <source>
        <dbReference type="ARBA" id="ARBA00022670"/>
    </source>
</evidence>
<evidence type="ECO:0000313" key="6">
    <source>
        <dbReference type="EMBL" id="AGA25457.1"/>
    </source>
</evidence>
<proteinExistence type="inferred from homology"/>
<keyword evidence="7" id="KW-1185">Reference proteome</keyword>
<dbReference type="CDD" id="cd03145">
    <property type="entry name" value="GAT1_cyanophycinase"/>
    <property type="match status" value="1"/>
</dbReference>
<dbReference type="PANTHER" id="PTHR36175">
    <property type="entry name" value="CYANOPHYCINASE"/>
    <property type="match status" value="1"/>
</dbReference>
<dbReference type="InterPro" id="IPR029062">
    <property type="entry name" value="Class_I_gatase-like"/>
</dbReference>
<keyword evidence="5" id="KW-1133">Transmembrane helix</keyword>
<accession>L0D8A3</accession>
<keyword evidence="4" id="KW-0720">Serine protease</keyword>
<dbReference type="Proteomes" id="UP000010798">
    <property type="component" value="Chromosome"/>
</dbReference>
<dbReference type="STRING" id="886293.Sinac_1058"/>
<keyword evidence="2" id="KW-0645">Protease</keyword>
<evidence type="ECO:0000313" key="7">
    <source>
        <dbReference type="Proteomes" id="UP000010798"/>
    </source>
</evidence>
<gene>
    <name evidence="6" type="ordered locus">Sinac_1058</name>
</gene>
<keyword evidence="3" id="KW-0378">Hydrolase</keyword>
<dbReference type="OrthoDB" id="9799980at2"/>
<name>L0D8A3_SINAD</name>
<keyword evidence="5" id="KW-0812">Transmembrane</keyword>
<dbReference type="GO" id="GO:0008236">
    <property type="term" value="F:serine-type peptidase activity"/>
    <property type="evidence" value="ECO:0007669"/>
    <property type="project" value="UniProtKB-KW"/>
</dbReference>
<dbReference type="AlphaFoldDB" id="L0D8A3"/>
<dbReference type="InterPro" id="IPR005320">
    <property type="entry name" value="Peptidase_S51"/>
</dbReference>
<comment type="similarity">
    <text evidence="1">Belongs to the peptidase S51 family.</text>
</comment>
<dbReference type="GO" id="GO:0006508">
    <property type="term" value="P:proteolysis"/>
    <property type="evidence" value="ECO:0007669"/>
    <property type="project" value="UniProtKB-KW"/>
</dbReference>
<feature type="transmembrane region" description="Helical" evidence="5">
    <location>
        <begin position="21"/>
        <end position="41"/>
    </location>
</feature>
<reference evidence="6 7" key="1">
    <citation type="submission" date="2012-02" db="EMBL/GenBank/DDBJ databases">
        <title>Complete sequence of chromosome of Singulisphaera acidiphila DSM 18658.</title>
        <authorList>
            <consortium name="US DOE Joint Genome Institute (JGI-PGF)"/>
            <person name="Lucas S."/>
            <person name="Copeland A."/>
            <person name="Lapidus A."/>
            <person name="Glavina del Rio T."/>
            <person name="Dalin E."/>
            <person name="Tice H."/>
            <person name="Bruce D."/>
            <person name="Goodwin L."/>
            <person name="Pitluck S."/>
            <person name="Peters L."/>
            <person name="Ovchinnikova G."/>
            <person name="Chertkov O."/>
            <person name="Kyrpides N."/>
            <person name="Mavromatis K."/>
            <person name="Ivanova N."/>
            <person name="Brettin T."/>
            <person name="Detter J.C."/>
            <person name="Han C."/>
            <person name="Larimer F."/>
            <person name="Land M."/>
            <person name="Hauser L."/>
            <person name="Markowitz V."/>
            <person name="Cheng J.-F."/>
            <person name="Hugenholtz P."/>
            <person name="Woyke T."/>
            <person name="Wu D."/>
            <person name="Tindall B."/>
            <person name="Pomrenke H."/>
            <person name="Brambilla E."/>
            <person name="Klenk H.-P."/>
            <person name="Eisen J.A."/>
        </authorList>
    </citation>
    <scope>NUCLEOTIDE SEQUENCE [LARGE SCALE GENOMIC DNA]</scope>
    <source>
        <strain evidence="7">ATCC BAA-1392 / DSM 18658 / VKM B-2454 / MOB10</strain>
    </source>
</reference>
<keyword evidence="5" id="KW-0472">Membrane</keyword>
<dbReference type="RefSeq" id="WP_015244634.1">
    <property type="nucleotide sequence ID" value="NC_019892.1"/>
</dbReference>
<dbReference type="eggNOG" id="COG4242">
    <property type="taxonomic scope" value="Bacteria"/>
</dbReference>
<dbReference type="Pfam" id="PF03575">
    <property type="entry name" value="Peptidase_S51"/>
    <property type="match status" value="1"/>
</dbReference>
<sequence length="373" mass="40376">MDPLLPDCSPSAPRRKLRTRAAICLLIVCAMLVSIVTGPWAGRTFLARRLVLGSAAAGYRYHLVGNPGDVVTATRPGLVLEGGDTDIVESFQWMIDRSGGGDFLVIRTSGTDAYNKDIFDITTPRGQRADSVATLIVTSRAASFDPFVARTIRSAEALWIAGGDQAMHYARWRQSPVADAIHDLIARGVPVGGTSSGLAVMGEYIYTSEGDGPKEPHLTSTQALRNPSHSRVTVRDDFLHLPFLGGALLEPHFVQESRYGRMAVFLNQVAAGDRGREVRGIGIDRKTALLVGSDGSAQVITGPDHPHGKVILFRLTTPSAVTDQSRAPIVAEFEALEFHREDTIDLLRWGGTDATAYRMSIDGMVLKMAQQKN</sequence>
<evidence type="ECO:0000256" key="4">
    <source>
        <dbReference type="ARBA" id="ARBA00022825"/>
    </source>
</evidence>
<dbReference type="Gene3D" id="3.40.50.880">
    <property type="match status" value="1"/>
</dbReference>
<dbReference type="SUPFAM" id="SSF52317">
    <property type="entry name" value="Class I glutamine amidotransferase-like"/>
    <property type="match status" value="1"/>
</dbReference>
<evidence type="ECO:0000256" key="5">
    <source>
        <dbReference type="SAM" id="Phobius"/>
    </source>
</evidence>
<organism evidence="6 7">
    <name type="scientific">Singulisphaera acidiphila (strain ATCC BAA-1392 / DSM 18658 / VKM B-2454 / MOB10)</name>
    <dbReference type="NCBI Taxonomy" id="886293"/>
    <lineage>
        <taxon>Bacteria</taxon>
        <taxon>Pseudomonadati</taxon>
        <taxon>Planctomycetota</taxon>
        <taxon>Planctomycetia</taxon>
        <taxon>Isosphaerales</taxon>
        <taxon>Isosphaeraceae</taxon>
        <taxon>Singulisphaera</taxon>
    </lineage>
</organism>
<dbReference type="EMBL" id="CP003364">
    <property type="protein sequence ID" value="AGA25457.1"/>
    <property type="molecule type" value="Genomic_DNA"/>
</dbReference>
<protein>
    <submittedName>
        <fullName evidence="6">Cysnophycinase-like exopeptidase</fullName>
    </submittedName>
</protein>
<dbReference type="HOGENOM" id="CLU_051822_0_0_0"/>